<evidence type="ECO:0000256" key="11">
    <source>
        <dbReference type="ARBA" id="ARBA00023033"/>
    </source>
</evidence>
<evidence type="ECO:0000256" key="3">
    <source>
        <dbReference type="ARBA" id="ARBA00004406"/>
    </source>
</evidence>
<dbReference type="PANTHER" id="PTHR24292:SF104">
    <property type="entry name" value="CYTOCHROME P450 308A1-RELATED"/>
    <property type="match status" value="1"/>
</dbReference>
<dbReference type="GO" id="GO:0004497">
    <property type="term" value="F:monooxygenase activity"/>
    <property type="evidence" value="ECO:0007669"/>
    <property type="project" value="UniProtKB-KW"/>
</dbReference>
<name>A0A1B0DA91_PHLPP</name>
<comment type="similarity">
    <text evidence="4">Belongs to the cytochrome P450 family.</text>
</comment>
<dbReference type="PANTHER" id="PTHR24292">
    <property type="entry name" value="CYTOCHROME P450"/>
    <property type="match status" value="1"/>
</dbReference>
<dbReference type="AlphaFoldDB" id="A0A1B0DA91"/>
<dbReference type="GO" id="GO:0020037">
    <property type="term" value="F:heme binding"/>
    <property type="evidence" value="ECO:0007669"/>
    <property type="project" value="InterPro"/>
</dbReference>
<evidence type="ECO:0000256" key="1">
    <source>
        <dbReference type="ARBA" id="ARBA00001971"/>
    </source>
</evidence>
<evidence type="ECO:0000313" key="14">
    <source>
        <dbReference type="Proteomes" id="UP000092462"/>
    </source>
</evidence>
<proteinExistence type="inferred from homology"/>
<dbReference type="InterPro" id="IPR050476">
    <property type="entry name" value="Insect_CytP450_Detox"/>
</dbReference>
<dbReference type="GO" id="GO:0016705">
    <property type="term" value="F:oxidoreductase activity, acting on paired donors, with incorporation or reduction of molecular oxygen"/>
    <property type="evidence" value="ECO:0007669"/>
    <property type="project" value="InterPro"/>
</dbReference>
<keyword evidence="12" id="KW-0472">Membrane</keyword>
<dbReference type="EnsemblMetazoa" id="PPAI004596-RA">
    <property type="protein sequence ID" value="PPAI004596-PA"/>
    <property type="gene ID" value="PPAI004596"/>
</dbReference>
<evidence type="ECO:0000313" key="13">
    <source>
        <dbReference type="EnsemblMetazoa" id="PPAI004596-PA"/>
    </source>
</evidence>
<dbReference type="GO" id="GO:0005506">
    <property type="term" value="F:iron ion binding"/>
    <property type="evidence" value="ECO:0007669"/>
    <property type="project" value="InterPro"/>
</dbReference>
<keyword evidence="5" id="KW-0349">Heme</keyword>
<comment type="cofactor">
    <cofactor evidence="1">
        <name>heme</name>
        <dbReference type="ChEBI" id="CHEBI:30413"/>
    </cofactor>
</comment>
<reference evidence="13" key="1">
    <citation type="submission" date="2022-08" db="UniProtKB">
        <authorList>
            <consortium name="EnsemblMetazoa"/>
        </authorList>
    </citation>
    <scope>IDENTIFICATION</scope>
    <source>
        <strain evidence="13">Israel</strain>
    </source>
</reference>
<dbReference type="InterPro" id="IPR036396">
    <property type="entry name" value="Cyt_P450_sf"/>
</dbReference>
<evidence type="ECO:0000256" key="4">
    <source>
        <dbReference type="ARBA" id="ARBA00010617"/>
    </source>
</evidence>
<evidence type="ECO:0000256" key="2">
    <source>
        <dbReference type="ARBA" id="ARBA00004174"/>
    </source>
</evidence>
<comment type="subcellular location">
    <subcellularLocation>
        <location evidence="3">Endoplasmic reticulum membrane</location>
        <topology evidence="3">Peripheral membrane protein</topology>
    </subcellularLocation>
    <subcellularLocation>
        <location evidence="2">Microsome membrane</location>
        <topology evidence="2">Peripheral membrane protein</topology>
    </subcellularLocation>
</comment>
<keyword evidence="6" id="KW-0479">Metal-binding</keyword>
<evidence type="ECO:0000256" key="12">
    <source>
        <dbReference type="ARBA" id="ARBA00023136"/>
    </source>
</evidence>
<evidence type="ECO:0000256" key="7">
    <source>
        <dbReference type="ARBA" id="ARBA00022824"/>
    </source>
</evidence>
<dbReference type="VEuPathDB" id="VectorBase:PPAPM1_011551"/>
<evidence type="ECO:0000256" key="5">
    <source>
        <dbReference type="ARBA" id="ARBA00022617"/>
    </source>
</evidence>
<dbReference type="InterPro" id="IPR001128">
    <property type="entry name" value="Cyt_P450"/>
</dbReference>
<evidence type="ECO:0000256" key="6">
    <source>
        <dbReference type="ARBA" id="ARBA00022723"/>
    </source>
</evidence>
<dbReference type="EMBL" id="AJVK01028920">
    <property type="status" value="NOT_ANNOTATED_CDS"/>
    <property type="molecule type" value="Genomic_DNA"/>
</dbReference>
<keyword evidence="10" id="KW-0408">Iron</keyword>
<dbReference type="VEuPathDB" id="VectorBase:PPAI004596"/>
<evidence type="ECO:0000256" key="8">
    <source>
        <dbReference type="ARBA" id="ARBA00022848"/>
    </source>
</evidence>
<dbReference type="Proteomes" id="UP000092462">
    <property type="component" value="Unassembled WGS sequence"/>
</dbReference>
<protein>
    <submittedName>
        <fullName evidence="13">Uncharacterized protein</fullName>
    </submittedName>
</protein>
<keyword evidence="11" id="KW-0503">Monooxygenase</keyword>
<keyword evidence="14" id="KW-1185">Reference proteome</keyword>
<dbReference type="GO" id="GO:0005789">
    <property type="term" value="C:endoplasmic reticulum membrane"/>
    <property type="evidence" value="ECO:0007669"/>
    <property type="project" value="UniProtKB-SubCell"/>
</dbReference>
<accession>A0A1B0DA91</accession>
<organism evidence="13 14">
    <name type="scientific">Phlebotomus papatasi</name>
    <name type="common">Sandfly</name>
    <dbReference type="NCBI Taxonomy" id="29031"/>
    <lineage>
        <taxon>Eukaryota</taxon>
        <taxon>Metazoa</taxon>
        <taxon>Ecdysozoa</taxon>
        <taxon>Arthropoda</taxon>
        <taxon>Hexapoda</taxon>
        <taxon>Insecta</taxon>
        <taxon>Pterygota</taxon>
        <taxon>Neoptera</taxon>
        <taxon>Endopterygota</taxon>
        <taxon>Diptera</taxon>
        <taxon>Nematocera</taxon>
        <taxon>Psychodoidea</taxon>
        <taxon>Psychodidae</taxon>
        <taxon>Phlebotomus</taxon>
        <taxon>Phlebotomus</taxon>
    </lineage>
</organism>
<keyword evidence="7" id="KW-0256">Endoplasmic reticulum</keyword>
<evidence type="ECO:0000256" key="10">
    <source>
        <dbReference type="ARBA" id="ARBA00023004"/>
    </source>
</evidence>
<keyword evidence="9" id="KW-0560">Oxidoreductase</keyword>
<dbReference type="SUPFAM" id="SSF48264">
    <property type="entry name" value="Cytochrome P450"/>
    <property type="match status" value="1"/>
</dbReference>
<dbReference type="Gene3D" id="1.10.630.10">
    <property type="entry name" value="Cytochrome P450"/>
    <property type="match status" value="1"/>
</dbReference>
<keyword evidence="8" id="KW-0492">Microsome</keyword>
<sequence>CNVPGPNPSFLVGNLGSVIFQKQHIGLLANKWYKKFRTLPYVGYYKVFKPAIMVNDTELVKNILINDFGSFYSNDISGSDDPQDIGSGNPFTQQDEQKWKTGRAAMASLFSASKVASKYSAENVTACLFSVEANCFDDPNSKFRKIGRKVFQASFWSGIRFTLLFYFPYIVELFAISIVADEVVDWIEKLVKDITEIRQNKAVENLDMFQVLLNSQKKYKLSMKQLTGHTLGSFVDGYETSSTSMSFAMWHLARNPDIQERLYEDISEVLQKHGNEFSYEAINEMEYLNMVMQETMRLNTIILSMHRKCRKPYTLPQLPGQEKPFVIQPGTPVLIPVYAIHQ</sequence>
<dbReference type="Pfam" id="PF00067">
    <property type="entry name" value="p450"/>
    <property type="match status" value="1"/>
</dbReference>
<evidence type="ECO:0000256" key="9">
    <source>
        <dbReference type="ARBA" id="ARBA00023002"/>
    </source>
</evidence>